<keyword evidence="1" id="KW-0472">Membrane</keyword>
<feature type="transmembrane region" description="Helical" evidence="1">
    <location>
        <begin position="240"/>
        <end position="261"/>
    </location>
</feature>
<evidence type="ECO:0000313" key="3">
    <source>
        <dbReference type="EMBL" id="SHI48426.1"/>
    </source>
</evidence>
<dbReference type="STRING" id="683124.SAMN05444337_0116"/>
<dbReference type="Proteomes" id="UP000184232">
    <property type="component" value="Unassembled WGS sequence"/>
</dbReference>
<feature type="transmembrane region" description="Helical" evidence="1">
    <location>
        <begin position="210"/>
        <end position="228"/>
    </location>
</feature>
<feature type="transmembrane region" description="Helical" evidence="1">
    <location>
        <begin position="61"/>
        <end position="79"/>
    </location>
</feature>
<dbReference type="OrthoDB" id="1524053at2"/>
<dbReference type="GO" id="GO:0016020">
    <property type="term" value="C:membrane"/>
    <property type="evidence" value="ECO:0007669"/>
    <property type="project" value="InterPro"/>
</dbReference>
<keyword evidence="1" id="KW-0812">Transmembrane</keyword>
<accession>A0A1M6BIC0</accession>
<evidence type="ECO:0000313" key="4">
    <source>
        <dbReference type="Proteomes" id="UP000184232"/>
    </source>
</evidence>
<feature type="domain" description="EamA" evidence="2">
    <location>
        <begin position="2"/>
        <end position="133"/>
    </location>
</feature>
<feature type="transmembrane region" description="Helical" evidence="1">
    <location>
        <begin position="85"/>
        <end position="110"/>
    </location>
</feature>
<feature type="transmembrane region" description="Helical" evidence="1">
    <location>
        <begin position="177"/>
        <end position="198"/>
    </location>
</feature>
<feature type="transmembrane region" description="Helical" evidence="1">
    <location>
        <begin position="145"/>
        <end position="165"/>
    </location>
</feature>
<proteinExistence type="predicted"/>
<keyword evidence="4" id="KW-1185">Reference proteome</keyword>
<dbReference type="InterPro" id="IPR037185">
    <property type="entry name" value="EmrE-like"/>
</dbReference>
<feature type="transmembrane region" description="Helical" evidence="1">
    <location>
        <begin position="267"/>
        <end position="284"/>
    </location>
</feature>
<dbReference type="InterPro" id="IPR000620">
    <property type="entry name" value="EamA_dom"/>
</dbReference>
<protein>
    <submittedName>
        <fullName evidence="3">EamA-like transporter family protein</fullName>
    </submittedName>
</protein>
<gene>
    <name evidence="3" type="ORF">SAMN05444337_0116</name>
</gene>
<dbReference type="Pfam" id="PF00892">
    <property type="entry name" value="EamA"/>
    <property type="match status" value="2"/>
</dbReference>
<dbReference type="SUPFAM" id="SSF103481">
    <property type="entry name" value="Multidrug resistance efflux transporter EmrE"/>
    <property type="match status" value="2"/>
</dbReference>
<reference evidence="3 4" key="1">
    <citation type="submission" date="2016-11" db="EMBL/GenBank/DDBJ databases">
        <authorList>
            <person name="Jaros S."/>
            <person name="Januszkiewicz K."/>
            <person name="Wedrychowicz H."/>
        </authorList>
    </citation>
    <scope>NUCLEOTIDE SEQUENCE [LARGE SCALE GENOMIC DNA]</scope>
    <source>
        <strain evidence="3 4">DSM 22807</strain>
    </source>
</reference>
<dbReference type="Gene3D" id="1.10.3730.20">
    <property type="match status" value="1"/>
</dbReference>
<evidence type="ECO:0000256" key="1">
    <source>
        <dbReference type="SAM" id="Phobius"/>
    </source>
</evidence>
<feature type="transmembrane region" description="Helical" evidence="1">
    <location>
        <begin position="29"/>
        <end position="49"/>
    </location>
</feature>
<organism evidence="3 4">
    <name type="scientific">Flavobacterium haoranii</name>
    <dbReference type="NCBI Taxonomy" id="683124"/>
    <lineage>
        <taxon>Bacteria</taxon>
        <taxon>Pseudomonadati</taxon>
        <taxon>Bacteroidota</taxon>
        <taxon>Flavobacteriia</taxon>
        <taxon>Flavobacteriales</taxon>
        <taxon>Flavobacteriaceae</taxon>
        <taxon>Flavobacterium</taxon>
    </lineage>
</organism>
<name>A0A1M6BIC0_9FLAO</name>
<evidence type="ECO:0000259" key="2">
    <source>
        <dbReference type="Pfam" id="PF00892"/>
    </source>
</evidence>
<feature type="domain" description="EamA" evidence="2">
    <location>
        <begin position="149"/>
        <end position="284"/>
    </location>
</feature>
<dbReference type="AlphaFoldDB" id="A0A1M6BIC0"/>
<feature type="transmembrane region" description="Helical" evidence="1">
    <location>
        <begin position="117"/>
        <end position="133"/>
    </location>
</feature>
<dbReference type="EMBL" id="FQZH01000001">
    <property type="protein sequence ID" value="SHI48426.1"/>
    <property type="molecule type" value="Genomic_DNA"/>
</dbReference>
<keyword evidence="1" id="KW-1133">Transmembrane helix</keyword>
<dbReference type="RefSeq" id="WP_072780359.1">
    <property type="nucleotide sequence ID" value="NZ_CP045292.1"/>
</dbReference>
<sequence>MINILLALFFSGCLYIAFKIFKHFNVDTFQAIVFNYLIAFILGLILNQSNIELHQVYEQGWFANCVILGILFIVVFYVIGKTTQVNGLTVASVASKMSMIIPILFGIFYFKENVTNLIVLGIVLALFAVFFVSKNENEKINFSSFKFPILLFFGAGIIDTLINYAQHTHLTKDEVSLFSGFTFLFAFIFGCFSIVYKILKKEFHFELRNFIAGIALGVPNFFSMFYLTKALQTENMDSSIIFTILNIGVILFTTFVGIIFFKEKMSKQNYFGIALAIIALFLVTN</sequence>